<keyword evidence="3" id="KW-0804">Transcription</keyword>
<keyword evidence="4" id="KW-0472">Membrane</keyword>
<evidence type="ECO:0000259" key="5">
    <source>
        <dbReference type="PROSITE" id="PS01124"/>
    </source>
</evidence>
<dbReference type="InterPro" id="IPR018060">
    <property type="entry name" value="HTH_AraC"/>
</dbReference>
<dbReference type="EMBL" id="CP016809">
    <property type="protein sequence ID" value="ANY71154.1"/>
    <property type="molecule type" value="Genomic_DNA"/>
</dbReference>
<name>A0A1B2DTW5_9BACL</name>
<feature type="transmembrane region" description="Helical" evidence="4">
    <location>
        <begin position="12"/>
        <end position="34"/>
    </location>
</feature>
<keyword evidence="4" id="KW-0812">Transmembrane</keyword>
<dbReference type="GO" id="GO:0043565">
    <property type="term" value="F:sequence-specific DNA binding"/>
    <property type="evidence" value="ECO:0007669"/>
    <property type="project" value="InterPro"/>
</dbReference>
<keyword evidence="1" id="KW-0805">Transcription regulation</keyword>
<dbReference type="RefSeq" id="WP_099476328.1">
    <property type="nucleotide sequence ID" value="NZ_CP016809.1"/>
</dbReference>
<evidence type="ECO:0000256" key="4">
    <source>
        <dbReference type="SAM" id="Phobius"/>
    </source>
</evidence>
<evidence type="ECO:0000256" key="3">
    <source>
        <dbReference type="ARBA" id="ARBA00023163"/>
    </source>
</evidence>
<evidence type="ECO:0000313" key="6">
    <source>
        <dbReference type="EMBL" id="ANY71154.1"/>
    </source>
</evidence>
<dbReference type="InterPro" id="IPR018062">
    <property type="entry name" value="HTH_AraC-typ_CS"/>
</dbReference>
<protein>
    <submittedName>
        <fullName evidence="6">AraC family transcriptional regulator</fullName>
    </submittedName>
</protein>
<feature type="domain" description="HTH araC/xylS-type" evidence="5">
    <location>
        <begin position="666"/>
        <end position="765"/>
    </location>
</feature>
<dbReference type="Pfam" id="PF12833">
    <property type="entry name" value="HTH_18"/>
    <property type="match status" value="1"/>
</dbReference>
<dbReference type="AlphaFoldDB" id="A0A1B2DTW5"/>
<dbReference type="PROSITE" id="PS01124">
    <property type="entry name" value="HTH_ARAC_FAMILY_2"/>
    <property type="match status" value="1"/>
</dbReference>
<dbReference type="KEGG" id="pib:BBD41_00280"/>
<evidence type="ECO:0000256" key="1">
    <source>
        <dbReference type="ARBA" id="ARBA00023015"/>
    </source>
</evidence>
<sequence length="776" mass="87759">MRNVSGDHAALLFRFFIPYALILLGSLWALWFAYGKTSAVVENESVKSTLAALIQIQEAFDGRLAEIETIARQLSSESKIQAFQFVNEPFGGTSPYKLWDLEKSLFNYRLVNHFIVDYYVGYKNSGMILSPRKVYADQQYYNLMMHYEGMKYEDWRDQLFGEYHYKTYIPGRSVKYEGNTYSVVTYMQSFGVKGGGGVITMMLDNKQIQNMLRKLTPGQGGFAYIADPDGRMISSIGLDQRPEVLKALPFGGGEDAHIRLMGQDLLVTRAVSPASGWSFVSAQPKQLVLEKVYEIKRVTMTVFLSTLLLGLALAIYFADRSSRPIVRLLRLLPKSPADSKRSASQHAVEFIGSTVSALVANHDSLKQRLAEQVPLLRSVFMDRLLKGSYPSQREIDAAMEHSQLTLRGPQYTVALIRIRGYEGPFVKDMLRELDIVKIKLHDCLHGSYGDEVLTHDLGENRMALVFGGSAEAGAHSGFEPSLRAWIQEVYERLIELTDTGVCIAVGGSQSQVTELYRSYGEAQFVLHHAEWSGHRPIQYYDDMESSSFSYYFPADEELRLIQLVKSGNLNETRQLLEEIKEKNGGEHRLPLAVERLLAHELCGTLMKCCQHQRTDYGRSEVMEAVHQALDPQSSPSQALDAVCRAIILVCMNFEESKKSRNDRLSQFMLDYIEEHFREFDLSLSLLAREAQTSEAYASYFFKEQTGWTFSDYVEHLRMNEAKQQLSSTDLPVSDIAAAVGYLSLNTFSRAFKRANGISATEYRRISRAGSDADLKK</sequence>
<dbReference type="InterPro" id="IPR009057">
    <property type="entry name" value="Homeodomain-like_sf"/>
</dbReference>
<keyword evidence="2" id="KW-0238">DNA-binding</keyword>
<dbReference type="InterPro" id="IPR041522">
    <property type="entry name" value="CdaR_GGDEF"/>
</dbReference>
<dbReference type="PROSITE" id="PS00041">
    <property type="entry name" value="HTH_ARAC_FAMILY_1"/>
    <property type="match status" value="1"/>
</dbReference>
<dbReference type="Gene3D" id="3.30.450.20">
    <property type="entry name" value="PAS domain"/>
    <property type="match status" value="1"/>
</dbReference>
<dbReference type="Gene3D" id="1.10.10.60">
    <property type="entry name" value="Homeodomain-like"/>
    <property type="match status" value="2"/>
</dbReference>
<dbReference type="GO" id="GO:0003700">
    <property type="term" value="F:DNA-binding transcription factor activity"/>
    <property type="evidence" value="ECO:0007669"/>
    <property type="project" value="InterPro"/>
</dbReference>
<dbReference type="SMART" id="SM00342">
    <property type="entry name" value="HTH_ARAC"/>
    <property type="match status" value="1"/>
</dbReference>
<dbReference type="PANTHER" id="PTHR43280">
    <property type="entry name" value="ARAC-FAMILY TRANSCRIPTIONAL REGULATOR"/>
    <property type="match status" value="1"/>
</dbReference>
<evidence type="ECO:0000256" key="2">
    <source>
        <dbReference type="ARBA" id="ARBA00023125"/>
    </source>
</evidence>
<dbReference type="PANTHER" id="PTHR43280:SF28">
    <property type="entry name" value="HTH-TYPE TRANSCRIPTIONAL ACTIVATOR RHAS"/>
    <property type="match status" value="1"/>
</dbReference>
<keyword evidence="4" id="KW-1133">Transmembrane helix</keyword>
<feature type="transmembrane region" description="Helical" evidence="4">
    <location>
        <begin position="298"/>
        <end position="318"/>
    </location>
</feature>
<accession>A0A1B2DTW5</accession>
<gene>
    <name evidence="6" type="ORF">BBD41_00280</name>
</gene>
<dbReference type="SUPFAM" id="SSF46689">
    <property type="entry name" value="Homeodomain-like"/>
    <property type="match status" value="1"/>
</dbReference>
<dbReference type="Pfam" id="PF17853">
    <property type="entry name" value="GGDEF_2"/>
    <property type="match status" value="1"/>
</dbReference>
<organism evidence="6">
    <name type="scientific">Paenibacillus ihbetae</name>
    <dbReference type="NCBI Taxonomy" id="1870820"/>
    <lineage>
        <taxon>Bacteria</taxon>
        <taxon>Bacillati</taxon>
        <taxon>Bacillota</taxon>
        <taxon>Bacilli</taxon>
        <taxon>Bacillales</taxon>
        <taxon>Paenibacillaceae</taxon>
        <taxon>Paenibacillus</taxon>
    </lineage>
</organism>
<reference evidence="6" key="1">
    <citation type="submission" date="2016-08" db="EMBL/GenBank/DDBJ databases">
        <title>Complete Genome Seqeunce of Paenibacillus sp. nov. IHBB 9852 from high altitute lake of Indian trans-Himalayas.</title>
        <authorList>
            <person name="Kiran S."/>
            <person name="Swarnkar M.K."/>
            <person name="Rana A."/>
            <person name="Tewari R."/>
            <person name="Gulati A."/>
        </authorList>
    </citation>
    <scope>NUCLEOTIDE SEQUENCE [LARGE SCALE GENOMIC DNA]</scope>
    <source>
        <strain evidence="6">IHBB 9852</strain>
    </source>
</reference>
<proteinExistence type="predicted"/>